<gene>
    <name evidence="1" type="ORF">ABL78_2337</name>
</gene>
<dbReference type="OrthoDB" id="266806at2759"/>
<protein>
    <submittedName>
        <fullName evidence="1">Uncharacterized protein</fullName>
    </submittedName>
</protein>
<organism evidence="1 2">
    <name type="scientific">Leptomonas seymouri</name>
    <dbReference type="NCBI Taxonomy" id="5684"/>
    <lineage>
        <taxon>Eukaryota</taxon>
        <taxon>Discoba</taxon>
        <taxon>Euglenozoa</taxon>
        <taxon>Kinetoplastea</taxon>
        <taxon>Metakinetoplastina</taxon>
        <taxon>Trypanosomatida</taxon>
        <taxon>Trypanosomatidae</taxon>
        <taxon>Leishmaniinae</taxon>
        <taxon>Leptomonas</taxon>
    </lineage>
</organism>
<dbReference type="VEuPathDB" id="TriTrypDB:Lsey_0047_0060"/>
<dbReference type="EMBL" id="LJSK01000047">
    <property type="protein sequence ID" value="KPI88525.1"/>
    <property type="molecule type" value="Genomic_DNA"/>
</dbReference>
<comment type="caution">
    <text evidence="1">The sequence shown here is derived from an EMBL/GenBank/DDBJ whole genome shotgun (WGS) entry which is preliminary data.</text>
</comment>
<accession>A0A0N1PFC0</accession>
<evidence type="ECO:0000313" key="2">
    <source>
        <dbReference type="Proteomes" id="UP000038009"/>
    </source>
</evidence>
<name>A0A0N1PFC0_LEPSE</name>
<proteinExistence type="predicted"/>
<evidence type="ECO:0000313" key="1">
    <source>
        <dbReference type="EMBL" id="KPI88525.1"/>
    </source>
</evidence>
<sequence>MHDTVDSSRRDGSDCPIFSFVSFLDGNTFDSTADLCQYNTQLAEMLSDEHLDILREVIFARDEEAFAELLYGDDVQAEMDAISNTLSHSEDPVVQREIVIMQRSAVRRFNEKCAAALRTLLAARGGLADAVQIAASQLERQIYEAGAAGINCP</sequence>
<keyword evidence="2" id="KW-1185">Reference proteome</keyword>
<reference evidence="1 2" key="1">
    <citation type="journal article" date="2015" name="PLoS Pathog.">
        <title>Leptomonas seymouri: Adaptations to the Dixenous Life Cycle Analyzed by Genome Sequencing, Transcriptome Profiling and Co-infection with Leishmania donovani.</title>
        <authorList>
            <person name="Kraeva N."/>
            <person name="Butenko A."/>
            <person name="Hlavacova J."/>
            <person name="Kostygov A."/>
            <person name="Myskova J."/>
            <person name="Grybchuk D."/>
            <person name="Lestinova T."/>
            <person name="Votypka J."/>
            <person name="Volf P."/>
            <person name="Opperdoes F."/>
            <person name="Flegontov P."/>
            <person name="Lukes J."/>
            <person name="Yurchenko V."/>
        </authorList>
    </citation>
    <scope>NUCLEOTIDE SEQUENCE [LARGE SCALE GENOMIC DNA]</scope>
    <source>
        <strain evidence="1 2">ATCC 30220</strain>
    </source>
</reference>
<dbReference type="AlphaFoldDB" id="A0A0N1PFC0"/>
<dbReference type="Proteomes" id="UP000038009">
    <property type="component" value="Unassembled WGS sequence"/>
</dbReference>